<feature type="compositionally biased region" description="Basic and acidic residues" evidence="23">
    <location>
        <begin position="133"/>
        <end position="142"/>
    </location>
</feature>
<evidence type="ECO:0000256" key="11">
    <source>
        <dbReference type="ARBA" id="ARBA00023049"/>
    </source>
</evidence>
<feature type="region of interest" description="Disordered" evidence="23">
    <location>
        <begin position="842"/>
        <end position="873"/>
    </location>
</feature>
<dbReference type="FunFam" id="3.40.390.10:FF:000016">
    <property type="entry name" value="Matrix metallopeptidase 17"/>
    <property type="match status" value="1"/>
</dbReference>
<dbReference type="PANTHER" id="PTHR10201:SF142">
    <property type="entry name" value="MATRIX METALLOPROTEINASE-25"/>
    <property type="match status" value="1"/>
</dbReference>
<dbReference type="FunFam" id="2.110.10.10:FF:000016">
    <property type="entry name" value="Matrix metallopeptidase 25"/>
    <property type="match status" value="1"/>
</dbReference>
<dbReference type="Pfam" id="PF00413">
    <property type="entry name" value="Peptidase_M10"/>
    <property type="match status" value="1"/>
</dbReference>
<feature type="binding site" description="in inhibited form" evidence="20">
    <location>
        <position position="437"/>
    </location>
    <ligand>
        <name>Zn(2+)</name>
        <dbReference type="ChEBI" id="CHEBI:29105"/>
        <label>2</label>
        <note>catalytic</note>
    </ligand>
</feature>
<feature type="compositionally biased region" description="Pro residues" evidence="23">
    <location>
        <begin position="644"/>
        <end position="661"/>
    </location>
</feature>
<feature type="compositionally biased region" description="Pro residues" evidence="23">
    <location>
        <begin position="307"/>
        <end position="318"/>
    </location>
</feature>
<evidence type="ECO:0000256" key="1">
    <source>
        <dbReference type="ARBA" id="ARBA00004609"/>
    </source>
</evidence>
<dbReference type="InterPro" id="IPR036375">
    <property type="entry name" value="Hemopexin-like_dom_sf"/>
</dbReference>
<feature type="binding site" evidence="20">
    <location>
        <position position="518"/>
    </location>
    <ligand>
        <name>Ca(2+)</name>
        <dbReference type="ChEBI" id="CHEBI:29108"/>
        <label>2</label>
    </ligand>
</feature>
<dbReference type="InterPro" id="IPR036365">
    <property type="entry name" value="PGBD-like_sf"/>
</dbReference>
<evidence type="ECO:0000256" key="2">
    <source>
        <dbReference type="ARBA" id="ARBA00010370"/>
    </source>
</evidence>
<comment type="similarity">
    <text evidence="2">Belongs to the peptidase M10A family.</text>
</comment>
<evidence type="ECO:0000256" key="15">
    <source>
        <dbReference type="ARBA" id="ARBA00023180"/>
    </source>
</evidence>
<evidence type="ECO:0000313" key="26">
    <source>
        <dbReference type="RefSeq" id="XP_004403351.1"/>
    </source>
</evidence>
<dbReference type="RefSeq" id="XP_004403351.1">
    <property type="nucleotide sequence ID" value="XM_004403294.1"/>
</dbReference>
<evidence type="ECO:0000256" key="5">
    <source>
        <dbReference type="ARBA" id="ARBA00022670"/>
    </source>
</evidence>
<evidence type="ECO:0000256" key="17">
    <source>
        <dbReference type="ARBA" id="ARBA00055593"/>
    </source>
</evidence>
<feature type="compositionally biased region" description="Pro residues" evidence="23">
    <location>
        <begin position="264"/>
        <end position="274"/>
    </location>
</feature>
<feature type="compositionally biased region" description="Low complexity" evidence="23">
    <location>
        <begin position="203"/>
        <end position="213"/>
    </location>
</feature>
<dbReference type="InterPro" id="IPR018487">
    <property type="entry name" value="Hemopexin-like_repeat"/>
</dbReference>
<evidence type="ECO:0000256" key="12">
    <source>
        <dbReference type="ARBA" id="ARBA00023136"/>
    </source>
</evidence>
<keyword evidence="10 20" id="KW-0106">Calcium</keyword>
<feature type="binding site" evidence="20">
    <location>
        <position position="592"/>
    </location>
    <ligand>
        <name>Zn(2+)</name>
        <dbReference type="ChEBI" id="CHEBI:29105"/>
        <label>2</label>
        <note>catalytic</note>
    </ligand>
</feature>
<evidence type="ECO:0000256" key="16">
    <source>
        <dbReference type="ARBA" id="ARBA00023288"/>
    </source>
</evidence>
<keyword evidence="5" id="KW-0645">Protease</keyword>
<feature type="binding site" evidence="20">
    <location>
        <position position="536"/>
    </location>
    <ligand>
        <name>Ca(2+)</name>
        <dbReference type="ChEBI" id="CHEBI:29108"/>
        <label>3</label>
    </ligand>
</feature>
<evidence type="ECO:0000256" key="8">
    <source>
        <dbReference type="ARBA" id="ARBA00022801"/>
    </source>
</evidence>
<keyword evidence="15" id="KW-0325">Glycoprotein</keyword>
<evidence type="ECO:0000256" key="4">
    <source>
        <dbReference type="ARBA" id="ARBA00022622"/>
    </source>
</evidence>
<feature type="binding site" evidence="20">
    <location>
        <position position="555"/>
    </location>
    <ligand>
        <name>Ca(2+)</name>
        <dbReference type="ChEBI" id="CHEBI:29108"/>
        <label>2</label>
    </ligand>
</feature>
<dbReference type="Proteomes" id="UP000245340">
    <property type="component" value="Unplaced"/>
</dbReference>
<evidence type="ECO:0000256" key="18">
    <source>
        <dbReference type="ARBA" id="ARBA00074040"/>
    </source>
</evidence>
<feature type="binding site" evidence="20">
    <location>
        <position position="600"/>
    </location>
    <ligand>
        <name>Zn(2+)</name>
        <dbReference type="ChEBI" id="CHEBI:29105"/>
        <label>2</label>
        <note>catalytic</note>
    </ligand>
</feature>
<gene>
    <name evidence="26" type="primary">MMP25</name>
</gene>
<evidence type="ECO:0000256" key="6">
    <source>
        <dbReference type="ARBA" id="ARBA00022723"/>
    </source>
</evidence>
<dbReference type="GO" id="GO:0030198">
    <property type="term" value="P:extracellular matrix organization"/>
    <property type="evidence" value="ECO:0007669"/>
    <property type="project" value="TreeGrafter"/>
</dbReference>
<feature type="binding site" evidence="20">
    <location>
        <position position="562"/>
    </location>
    <ligand>
        <name>Ca(2+)</name>
        <dbReference type="ChEBI" id="CHEBI:29108"/>
        <label>3</label>
    </ligand>
</feature>
<comment type="cofactor">
    <cofactor evidence="20">
        <name>Ca(2+)</name>
        <dbReference type="ChEBI" id="CHEBI:29108"/>
    </cofactor>
    <text evidence="20">Can bind about 5 Ca(2+) ions per subunit.</text>
</comment>
<evidence type="ECO:0000256" key="19">
    <source>
        <dbReference type="PIRSR" id="PIRSR621190-1"/>
    </source>
</evidence>
<keyword evidence="25" id="KW-1185">Reference proteome</keyword>
<dbReference type="AlphaFoldDB" id="A0A9B0GPL7"/>
<dbReference type="GO" id="GO:0098552">
    <property type="term" value="C:side of membrane"/>
    <property type="evidence" value="ECO:0007669"/>
    <property type="project" value="UniProtKB-KW"/>
</dbReference>
<accession>A0A9B0GPL7</accession>
<feature type="binding site" evidence="20">
    <location>
        <position position="528"/>
    </location>
    <ligand>
        <name>Zn(2+)</name>
        <dbReference type="ChEBI" id="CHEBI:29105"/>
        <label>1</label>
    </ligand>
</feature>
<dbReference type="Gene3D" id="2.110.10.10">
    <property type="entry name" value="Hemopexin-like domain"/>
    <property type="match status" value="1"/>
</dbReference>
<evidence type="ECO:0000256" key="23">
    <source>
        <dbReference type="SAM" id="MobiDB-lite"/>
    </source>
</evidence>
<keyword evidence="7" id="KW-0677">Repeat</keyword>
<keyword evidence="14" id="KW-1015">Disulfide bond</keyword>
<dbReference type="SMART" id="SM00235">
    <property type="entry name" value="ZnMc"/>
    <property type="match status" value="1"/>
</dbReference>
<reference evidence="26" key="1">
    <citation type="submission" date="2025-08" db="UniProtKB">
        <authorList>
            <consortium name="RefSeq"/>
        </authorList>
    </citation>
    <scope>IDENTIFICATION</scope>
</reference>
<keyword evidence="6 20" id="KW-0479">Metal-binding</keyword>
<dbReference type="Pfam" id="PF00045">
    <property type="entry name" value="Hemopexin"/>
    <property type="match status" value="4"/>
</dbReference>
<dbReference type="InterPro" id="IPR000585">
    <property type="entry name" value="Hemopexin-like_dom"/>
</dbReference>
<feature type="binding site" evidence="20">
    <location>
        <position position="562"/>
    </location>
    <ligand>
        <name>Ca(2+)</name>
        <dbReference type="ChEBI" id="CHEBI:29108"/>
        <label>1</label>
    </ligand>
</feature>
<keyword evidence="11 26" id="KW-0482">Metalloprotease</keyword>
<dbReference type="GO" id="GO:0030574">
    <property type="term" value="P:collagen catabolic process"/>
    <property type="evidence" value="ECO:0007669"/>
    <property type="project" value="TreeGrafter"/>
</dbReference>
<dbReference type="PRINTS" id="PR00138">
    <property type="entry name" value="MATRIXIN"/>
</dbReference>
<feature type="binding site" evidence="20">
    <location>
        <position position="530"/>
    </location>
    <ligand>
        <name>Zn(2+)</name>
        <dbReference type="ChEBI" id="CHEBI:29105"/>
        <label>1</label>
    </ligand>
</feature>
<dbReference type="GO" id="GO:0005615">
    <property type="term" value="C:extracellular space"/>
    <property type="evidence" value="ECO:0007669"/>
    <property type="project" value="TreeGrafter"/>
</dbReference>
<evidence type="ECO:0000256" key="10">
    <source>
        <dbReference type="ARBA" id="ARBA00022837"/>
    </source>
</evidence>
<dbReference type="CDD" id="cd00094">
    <property type="entry name" value="HX"/>
    <property type="match status" value="1"/>
</dbReference>
<feature type="binding site" evidence="20">
    <location>
        <position position="586"/>
    </location>
    <ligand>
        <name>Zn(2+)</name>
        <dbReference type="ChEBI" id="CHEBI:29105"/>
        <label>2</label>
        <note>catalytic</note>
    </ligand>
</feature>
<feature type="binding site" evidence="20">
    <location>
        <position position="559"/>
    </location>
    <ligand>
        <name>Ca(2+)</name>
        <dbReference type="ChEBI" id="CHEBI:29108"/>
        <label>3</label>
    </ligand>
</feature>
<dbReference type="InterPro" id="IPR002477">
    <property type="entry name" value="Peptidoglycan-bd-like"/>
</dbReference>
<protein>
    <recommendedName>
        <fullName evidence="18">Matrix metalloproteinase-25</fullName>
    </recommendedName>
</protein>
<feature type="compositionally biased region" description="Low complexity" evidence="23">
    <location>
        <begin position="107"/>
        <end position="120"/>
    </location>
</feature>
<dbReference type="PANTHER" id="PTHR10201">
    <property type="entry name" value="MATRIX METALLOPROTEINASE"/>
    <property type="match status" value="1"/>
</dbReference>
<dbReference type="SMART" id="SM00120">
    <property type="entry name" value="HX"/>
    <property type="match status" value="4"/>
</dbReference>
<feature type="binding site" evidence="20">
    <location>
        <position position="816"/>
    </location>
    <ligand>
        <name>Ca(2+)</name>
        <dbReference type="ChEBI" id="CHEBI:29108"/>
        <label>5</label>
    </ligand>
</feature>
<keyword evidence="12" id="KW-0472">Membrane</keyword>
<feature type="region of interest" description="Disordered" evidence="23">
    <location>
        <begin position="1"/>
        <end position="348"/>
    </location>
</feature>
<evidence type="ECO:0000313" key="25">
    <source>
        <dbReference type="Proteomes" id="UP000245340"/>
    </source>
</evidence>
<dbReference type="GO" id="GO:0006508">
    <property type="term" value="P:proteolysis"/>
    <property type="evidence" value="ECO:0007669"/>
    <property type="project" value="UniProtKB-KW"/>
</dbReference>
<keyword evidence="4" id="KW-0336">GPI-anchor</keyword>
<comment type="function">
    <text evidence="17">May activate progelatinase A.</text>
</comment>
<dbReference type="InterPro" id="IPR001818">
    <property type="entry name" value="Pept_M10_metallopeptidase"/>
</dbReference>
<feature type="repeat" description="Hemopexin" evidence="22">
    <location>
        <begin position="762"/>
        <end position="810"/>
    </location>
</feature>
<evidence type="ECO:0000256" key="22">
    <source>
        <dbReference type="PROSITE-ProRule" id="PRU01011"/>
    </source>
</evidence>
<evidence type="ECO:0000256" key="3">
    <source>
        <dbReference type="ARBA" id="ARBA00022475"/>
    </source>
</evidence>
<dbReference type="CDD" id="cd04278">
    <property type="entry name" value="ZnMc_MMP"/>
    <property type="match status" value="1"/>
</dbReference>
<keyword evidence="8" id="KW-0378">Hydrolase</keyword>
<feature type="compositionally biased region" description="Low complexity" evidence="23">
    <location>
        <begin position="231"/>
        <end position="263"/>
    </location>
</feature>
<dbReference type="InterPro" id="IPR033739">
    <property type="entry name" value="M10A_MMP"/>
</dbReference>
<dbReference type="GO" id="GO:0031012">
    <property type="term" value="C:extracellular matrix"/>
    <property type="evidence" value="ECO:0007669"/>
    <property type="project" value="InterPro"/>
</dbReference>
<dbReference type="Gene3D" id="3.40.390.10">
    <property type="entry name" value="Collagenase (Catalytic Domain)"/>
    <property type="match status" value="1"/>
</dbReference>
<name>A0A9B0GPL7_ODORO</name>
<feature type="compositionally biased region" description="Pro residues" evidence="23">
    <location>
        <begin position="327"/>
        <end position="338"/>
    </location>
</feature>
<dbReference type="GO" id="GO:0008270">
    <property type="term" value="F:zinc ion binding"/>
    <property type="evidence" value="ECO:0007669"/>
    <property type="project" value="InterPro"/>
</dbReference>
<feature type="binding site" evidence="20">
    <location>
        <position position="543"/>
    </location>
    <ligand>
        <name>Zn(2+)</name>
        <dbReference type="ChEBI" id="CHEBI:29105"/>
        <label>1</label>
    </ligand>
</feature>
<comment type="cofactor">
    <cofactor evidence="20">
        <name>Zn(2+)</name>
        <dbReference type="ChEBI" id="CHEBI:29105"/>
    </cofactor>
    <text evidence="20">Binds 2 Zn(2+) ions per subunit.</text>
</comment>
<evidence type="ECO:0000259" key="24">
    <source>
        <dbReference type="SMART" id="SM00235"/>
    </source>
</evidence>
<keyword evidence="13" id="KW-0865">Zymogen</keyword>
<feature type="repeat" description="Hemopexin" evidence="22">
    <location>
        <begin position="716"/>
        <end position="761"/>
    </location>
</feature>
<proteinExistence type="inferred from homology"/>
<evidence type="ECO:0000256" key="7">
    <source>
        <dbReference type="ARBA" id="ARBA00022737"/>
    </source>
</evidence>
<feature type="repeat" description="Hemopexin" evidence="22">
    <location>
        <begin position="663"/>
        <end position="712"/>
    </location>
</feature>
<keyword evidence="16" id="KW-0449">Lipoprotein</keyword>
<feature type="repeat" description="Hemopexin" evidence="22">
    <location>
        <begin position="811"/>
        <end position="857"/>
    </location>
</feature>
<dbReference type="SUPFAM" id="SSF47090">
    <property type="entry name" value="PGBD-like"/>
    <property type="match status" value="1"/>
</dbReference>
<comment type="subcellular location">
    <subcellularLocation>
        <location evidence="1">Cell membrane</location>
        <topology evidence="1">Lipid-anchor</topology>
        <topology evidence="1">GPI-anchor</topology>
    </subcellularLocation>
</comment>
<evidence type="ECO:0000256" key="20">
    <source>
        <dbReference type="PIRSR" id="PIRSR621190-2"/>
    </source>
</evidence>
<evidence type="ECO:0000256" key="14">
    <source>
        <dbReference type="ARBA" id="ARBA00023157"/>
    </source>
</evidence>
<feature type="binding site" evidence="20">
    <location>
        <position position="557"/>
    </location>
    <ligand>
        <name>Zn(2+)</name>
        <dbReference type="ChEBI" id="CHEBI:29105"/>
        <label>1</label>
    </ligand>
</feature>
<feature type="short sequence motif" description="Cysteine switch" evidence="21">
    <location>
        <begin position="435"/>
        <end position="442"/>
    </location>
</feature>
<feature type="binding site" evidence="20">
    <location>
        <position position="535"/>
    </location>
    <ligand>
        <name>Ca(2+)</name>
        <dbReference type="ChEBI" id="CHEBI:29108"/>
        <label>3</label>
    </ligand>
</feature>
<keyword evidence="3" id="KW-1003">Cell membrane</keyword>
<dbReference type="InterPro" id="IPR024079">
    <property type="entry name" value="MetalloPept_cat_dom_sf"/>
</dbReference>
<dbReference type="GO" id="GO:0005886">
    <property type="term" value="C:plasma membrane"/>
    <property type="evidence" value="ECO:0007669"/>
    <property type="project" value="UniProtKB-SubCell"/>
</dbReference>
<feature type="compositionally biased region" description="Basic residues" evidence="23">
    <location>
        <begin position="155"/>
        <end position="164"/>
    </location>
</feature>
<dbReference type="InterPro" id="IPR021190">
    <property type="entry name" value="Pept_M10A"/>
</dbReference>
<sequence>MWVPRGSRGAGHRGKTRGEAWLCGSPSLCRRIRSGSPPSSVLRIRPRAAPASAHLAPDPTRLARAGGGAVSGRPGPPPADAETRAAHGARGMKAGSPGSGTAHTRAPAEPGGEAAPDPAAKGSVPASGCRPRGLPEGRRGEGRPGASPHPPGCARWRKQKRAVPRRVPAEPGSGKRNLRARRGHRRRGRSAGVPRRPPPAPPALSEAGSPLLAGRPKAGPLASPGRHRSSAAAALPRPEGGAARAARGPVGPARDPEAAAAHPEPAPPRPPGPSQPSRAPQRPRPTWALRWTSPGPPRGASQGPGPAARPPVPPPTPPSSRRVPRASPGPGPPPPGPQSGPGQVPSSPAGMLRLLALLFPLLPPPARAREPSAHDVSLGVDWLTRYGYLPPPHPAQAQLQSPEKLRDAIKVMQRFAGLPETGLLDQVTMATMQRPRCSLPDVLGAAELVRRRRRRRYALSGSMWKKRTLTWRVRSFPQSSALTQETVRTLMHHALTTWGIESGLKFQELVSQDPTEPDILIDFARAYHQDSYPFDGQGGTLAHAFFPGEHPISGDTHFDDEETWTYGSKDGEGTDLFAVAVHEFGHALGLGHSSAPNSIMRPFYQGPVGDPHKYRLSQDDREGLQQLYGKVPQTPYDEPTRKPLAPPPPPPALPPDSPSLPIPDRCDGNFDAIANIRGEIFFFKGPWFWRLQPSGQLVSPRPARLHRFWEGLPAQVKVIQAAYARHPDGRILLFSGPQFWVFQDRQLEGAPRPLTELGLPAGEEVDAVFSWPLNGKTYLIRGQRYWRYDEAGARPDPGYPRDLSLWEGAPHAPDDVTVSNTGDTYFFKGAHYWRFPKGSVKAEPEAPQPMGPKWLDCPAHSAGPRSPRPPKATLEPGTCDCSCEINHASGRPSLSFLLSLLAVLVGGVASR</sequence>
<evidence type="ECO:0000256" key="13">
    <source>
        <dbReference type="ARBA" id="ARBA00023145"/>
    </source>
</evidence>
<dbReference type="SUPFAM" id="SSF50923">
    <property type="entry name" value="Hemopexin-like domain"/>
    <property type="match status" value="1"/>
</dbReference>
<feature type="active site" evidence="19">
    <location>
        <position position="583"/>
    </location>
</feature>
<feature type="binding site" evidence="20">
    <location>
        <position position="814"/>
    </location>
    <ligand>
        <name>Ca(2+)</name>
        <dbReference type="ChEBI" id="CHEBI:29108"/>
        <label>4</label>
    </ligand>
</feature>
<feature type="region of interest" description="Disordered" evidence="23">
    <location>
        <begin position="631"/>
        <end position="664"/>
    </location>
</feature>
<organism evidence="25 26">
    <name type="scientific">Odobenus rosmarus divergens</name>
    <name type="common">Pacific walrus</name>
    <dbReference type="NCBI Taxonomy" id="9708"/>
    <lineage>
        <taxon>Eukaryota</taxon>
        <taxon>Metazoa</taxon>
        <taxon>Chordata</taxon>
        <taxon>Craniata</taxon>
        <taxon>Vertebrata</taxon>
        <taxon>Euteleostomi</taxon>
        <taxon>Mammalia</taxon>
        <taxon>Eutheria</taxon>
        <taxon>Laurasiatheria</taxon>
        <taxon>Carnivora</taxon>
        <taxon>Caniformia</taxon>
        <taxon>Pinnipedia</taxon>
        <taxon>Odobenidae</taxon>
        <taxon>Odobenus</taxon>
    </lineage>
</organism>
<feature type="binding site" evidence="20">
    <location>
        <position position="673"/>
    </location>
    <ligand>
        <name>Ca(2+)</name>
        <dbReference type="ChEBI" id="CHEBI:29108"/>
        <label>5</label>
    </ligand>
</feature>
<evidence type="ECO:0000256" key="21">
    <source>
        <dbReference type="PIRSR" id="PIRSR621190-5"/>
    </source>
</evidence>
<feature type="binding site" evidence="20">
    <location>
        <position position="671"/>
    </location>
    <ligand>
        <name>Ca(2+)</name>
        <dbReference type="ChEBI" id="CHEBI:29108"/>
        <label>4</label>
    </ligand>
</feature>
<evidence type="ECO:0000256" key="9">
    <source>
        <dbReference type="ARBA" id="ARBA00022833"/>
    </source>
</evidence>
<keyword evidence="9 20" id="KW-0862">Zinc</keyword>
<dbReference type="InterPro" id="IPR006026">
    <property type="entry name" value="Peptidase_Metallo"/>
</dbReference>
<feature type="domain" description="Peptidase metallopeptidase" evidence="24">
    <location>
        <begin position="460"/>
        <end position="630"/>
    </location>
</feature>
<dbReference type="Pfam" id="PF01471">
    <property type="entry name" value="PG_binding_1"/>
    <property type="match status" value="1"/>
</dbReference>
<feature type="binding site" evidence="20">
    <location>
        <position position="560"/>
    </location>
    <ligand>
        <name>Ca(2+)</name>
        <dbReference type="ChEBI" id="CHEBI:29108"/>
        <label>1</label>
    </ligand>
</feature>
<dbReference type="PROSITE" id="PS51642">
    <property type="entry name" value="HEMOPEXIN_2"/>
    <property type="match status" value="4"/>
</dbReference>
<feature type="binding site" evidence="20">
    <location>
        <position position="722"/>
    </location>
    <ligand>
        <name>Ca(2+)</name>
        <dbReference type="ChEBI" id="CHEBI:29108"/>
        <label>5</label>
    </ligand>
</feature>
<dbReference type="SUPFAM" id="SSF55486">
    <property type="entry name" value="Metalloproteases ('zincins'), catalytic domain"/>
    <property type="match status" value="1"/>
</dbReference>
<feature type="binding site" evidence="20">
    <location>
        <position position="582"/>
    </location>
    <ligand>
        <name>Zn(2+)</name>
        <dbReference type="ChEBI" id="CHEBI:29105"/>
        <label>2</label>
        <note>catalytic</note>
    </ligand>
</feature>
<dbReference type="GO" id="GO:0004222">
    <property type="term" value="F:metalloendopeptidase activity"/>
    <property type="evidence" value="ECO:0007669"/>
    <property type="project" value="InterPro"/>
</dbReference>
<feature type="compositionally biased region" description="Basic residues" evidence="23">
    <location>
        <begin position="176"/>
        <end position="189"/>
    </location>
</feature>